<comment type="caution">
    <text evidence="1">The sequence shown here is derived from an EMBL/GenBank/DDBJ whole genome shotgun (WGS) entry which is preliminary data.</text>
</comment>
<evidence type="ECO:0000313" key="2">
    <source>
        <dbReference type="Proteomes" id="UP000519439"/>
    </source>
</evidence>
<dbReference type="EMBL" id="JACIDC010000018">
    <property type="protein sequence ID" value="MBB4042027.1"/>
    <property type="molecule type" value="Genomic_DNA"/>
</dbReference>
<evidence type="ECO:0008006" key="3">
    <source>
        <dbReference type="Google" id="ProtNLM"/>
    </source>
</evidence>
<reference evidence="1 2" key="1">
    <citation type="submission" date="2020-08" db="EMBL/GenBank/DDBJ databases">
        <title>Genomic Encyclopedia of Type Strains, Phase IV (KMG-IV): sequencing the most valuable type-strain genomes for metagenomic binning, comparative biology and taxonomic classification.</title>
        <authorList>
            <person name="Goeker M."/>
        </authorList>
    </citation>
    <scope>NUCLEOTIDE SEQUENCE [LARGE SCALE GENOMIC DNA]</scope>
    <source>
        <strain evidence="1 2">DSM 15743</strain>
    </source>
</reference>
<organism evidence="1 2">
    <name type="scientific">Microvirga flocculans</name>
    <dbReference type="NCBI Taxonomy" id="217168"/>
    <lineage>
        <taxon>Bacteria</taxon>
        <taxon>Pseudomonadati</taxon>
        <taxon>Pseudomonadota</taxon>
        <taxon>Alphaproteobacteria</taxon>
        <taxon>Hyphomicrobiales</taxon>
        <taxon>Methylobacteriaceae</taxon>
        <taxon>Microvirga</taxon>
    </lineage>
</organism>
<accession>A0A7W6IIE0</accession>
<proteinExistence type="predicted"/>
<gene>
    <name evidence="1" type="ORF">GGR34_003712</name>
</gene>
<dbReference type="RefSeq" id="WP_027316066.1">
    <property type="nucleotide sequence ID" value="NZ_JACIDC010000018.1"/>
</dbReference>
<keyword evidence="2" id="KW-1185">Reference proteome</keyword>
<evidence type="ECO:0000313" key="1">
    <source>
        <dbReference type="EMBL" id="MBB4042027.1"/>
    </source>
</evidence>
<sequence length="193" mass="21968">MRIELKAHDQIMGRFGHQLEALGEGKAERALYRAGKHTLGKARTRVVRALTKQTGLPRKTIDRAVKDISPKWGTLNFTLQTRGGNVSLKYFRARETRAGVSAAPWGKRQVWAGSFMRAGWWPKRVDKPNWNGQVFLRTGSTTGTGMDRFEKQRSGLFIPEELLKDETAAAWETVIKTDLFPRVQHEISRLLPR</sequence>
<dbReference type="Proteomes" id="UP000519439">
    <property type="component" value="Unassembled WGS sequence"/>
</dbReference>
<name>A0A7W6IIE0_9HYPH</name>
<protein>
    <recommendedName>
        <fullName evidence="3">Phage tail protein</fullName>
    </recommendedName>
</protein>
<dbReference type="AlphaFoldDB" id="A0A7W6IIE0"/>